<accession>A0A2W7NK51</accession>
<proteinExistence type="predicted"/>
<dbReference type="AlphaFoldDB" id="A0A2W7NK51"/>
<gene>
    <name evidence="1" type="ORF">LX69_00246</name>
</gene>
<protein>
    <submittedName>
        <fullName evidence="1">Uncharacterized protein</fullName>
    </submittedName>
</protein>
<dbReference type="RefSeq" id="WP_221621233.1">
    <property type="nucleotide sequence ID" value="NZ_QKZK01000001.1"/>
</dbReference>
<dbReference type="Proteomes" id="UP000249239">
    <property type="component" value="Unassembled WGS sequence"/>
</dbReference>
<keyword evidence="2" id="KW-1185">Reference proteome</keyword>
<evidence type="ECO:0000313" key="1">
    <source>
        <dbReference type="EMBL" id="PZX20821.1"/>
    </source>
</evidence>
<sequence>MKKTLHLIVVFWMLSVALWGQTLTALMPQGSGTPESPYLISDLSNLLWLSQNSSQWGWSTYYLQTANIDASSTSTWNDGKGWVSIGNSNNSFSGIYDGGGYSISGLTINRPDENNMGLFGRSSGKIANLQILNANVKGNEETGALVGYNSGT</sequence>
<reference evidence="1 2" key="1">
    <citation type="submission" date="2018-06" db="EMBL/GenBank/DDBJ databases">
        <title>Genomic Encyclopedia of Archaeal and Bacterial Type Strains, Phase II (KMG-II): from individual species to whole genera.</title>
        <authorList>
            <person name="Goeker M."/>
        </authorList>
    </citation>
    <scope>NUCLEOTIDE SEQUENCE [LARGE SCALE GENOMIC DNA]</scope>
    <source>
        <strain evidence="1 2">DSM 6779</strain>
    </source>
</reference>
<dbReference type="Gene3D" id="2.160.20.110">
    <property type="match status" value="1"/>
</dbReference>
<name>A0A2W7NK51_9BACT</name>
<comment type="caution">
    <text evidence="1">The sequence shown here is derived from an EMBL/GenBank/DDBJ whole genome shotgun (WGS) entry which is preliminary data.</text>
</comment>
<evidence type="ECO:0000313" key="2">
    <source>
        <dbReference type="Proteomes" id="UP000249239"/>
    </source>
</evidence>
<dbReference type="EMBL" id="QKZK01000001">
    <property type="protein sequence ID" value="PZX20821.1"/>
    <property type="molecule type" value="Genomic_DNA"/>
</dbReference>
<organism evidence="1 2">
    <name type="scientific">Breznakibacter xylanolyticus</name>
    <dbReference type="NCBI Taxonomy" id="990"/>
    <lineage>
        <taxon>Bacteria</taxon>
        <taxon>Pseudomonadati</taxon>
        <taxon>Bacteroidota</taxon>
        <taxon>Bacteroidia</taxon>
        <taxon>Marinilabiliales</taxon>
        <taxon>Marinilabiliaceae</taxon>
        <taxon>Breznakibacter</taxon>
    </lineage>
</organism>
<feature type="non-terminal residue" evidence="1">
    <location>
        <position position="152"/>
    </location>
</feature>